<evidence type="ECO:0000256" key="1">
    <source>
        <dbReference type="SAM" id="MobiDB-lite"/>
    </source>
</evidence>
<dbReference type="GeneID" id="38116463"/>
<proteinExistence type="predicted"/>
<dbReference type="OrthoDB" id="5411041at2759"/>
<name>A0A3D8RZH9_9EURO</name>
<gene>
    <name evidence="2" type="ORF">DSM5745_06093</name>
</gene>
<evidence type="ECO:0008006" key="4">
    <source>
        <dbReference type="Google" id="ProtNLM"/>
    </source>
</evidence>
<protein>
    <recommendedName>
        <fullName evidence="4">Rhomboid family membrane protein</fullName>
    </recommendedName>
</protein>
<reference evidence="2 3" key="1">
    <citation type="journal article" date="2018" name="IMA Fungus">
        <title>IMA Genome-F 9: Draft genome sequence of Annulohypoxylon stygium, Aspergillus mulundensis, Berkeleyomyces basicola (syn. Thielaviopsis basicola), Ceratocystis smalleyi, two Cercospora beticola strains, Coleophoma cylindrospora, Fusarium fracticaudum, Phialophora cf. hyalina, and Morchella septimelata.</title>
        <authorList>
            <person name="Wingfield B.D."/>
            <person name="Bills G.F."/>
            <person name="Dong Y."/>
            <person name="Huang W."/>
            <person name="Nel W.J."/>
            <person name="Swalarsk-Parry B.S."/>
            <person name="Vaghefi N."/>
            <person name="Wilken P.M."/>
            <person name="An Z."/>
            <person name="de Beer Z.W."/>
            <person name="De Vos L."/>
            <person name="Chen L."/>
            <person name="Duong T.A."/>
            <person name="Gao Y."/>
            <person name="Hammerbacher A."/>
            <person name="Kikkert J.R."/>
            <person name="Li Y."/>
            <person name="Li H."/>
            <person name="Li K."/>
            <person name="Li Q."/>
            <person name="Liu X."/>
            <person name="Ma X."/>
            <person name="Naidoo K."/>
            <person name="Pethybridge S.J."/>
            <person name="Sun J."/>
            <person name="Steenkamp E.T."/>
            <person name="van der Nest M.A."/>
            <person name="van Wyk S."/>
            <person name="Wingfield M.J."/>
            <person name="Xiong C."/>
            <person name="Yue Q."/>
            <person name="Zhang X."/>
        </authorList>
    </citation>
    <scope>NUCLEOTIDE SEQUENCE [LARGE SCALE GENOMIC DNA]</scope>
    <source>
        <strain evidence="2 3">DSM 5745</strain>
    </source>
</reference>
<sequence>MPDQEPTPIHPPTQPAPPPQTQADMQSQPPQLAQLQQTLPPNREADFARFKNYAAYTFLIASPILIALPPRKLDHLTVALTTAFGFSANHIARERTGRSIVDRIESRIARPHSSLPTEQAREYQARVRAERERRMEEVGISREEMEALRARRDQDRGVIGRVWMGDAEKGWKEKRIAEEREALAAGKGYGDLIKEQIWEVWNQGEKEGGGEDGGKKE</sequence>
<feature type="region of interest" description="Disordered" evidence="1">
    <location>
        <begin position="1"/>
        <end position="30"/>
    </location>
</feature>
<comment type="caution">
    <text evidence="2">The sequence shown here is derived from an EMBL/GenBank/DDBJ whole genome shotgun (WGS) entry which is preliminary data.</text>
</comment>
<dbReference type="EMBL" id="PVWQ01000006">
    <property type="protein sequence ID" value="RDW79241.1"/>
    <property type="molecule type" value="Genomic_DNA"/>
</dbReference>
<evidence type="ECO:0000313" key="2">
    <source>
        <dbReference type="EMBL" id="RDW79241.1"/>
    </source>
</evidence>
<feature type="compositionally biased region" description="Pro residues" evidence="1">
    <location>
        <begin position="8"/>
        <end position="20"/>
    </location>
</feature>
<dbReference type="Proteomes" id="UP000256690">
    <property type="component" value="Unassembled WGS sequence"/>
</dbReference>
<dbReference type="AlphaFoldDB" id="A0A3D8RZH9"/>
<evidence type="ECO:0000313" key="3">
    <source>
        <dbReference type="Proteomes" id="UP000256690"/>
    </source>
</evidence>
<accession>A0A3D8RZH9</accession>
<keyword evidence="3" id="KW-1185">Reference proteome</keyword>
<dbReference type="RefSeq" id="XP_026603941.1">
    <property type="nucleotide sequence ID" value="XM_026748109.1"/>
</dbReference>
<organism evidence="2 3">
    <name type="scientific">Aspergillus mulundensis</name>
    <dbReference type="NCBI Taxonomy" id="1810919"/>
    <lineage>
        <taxon>Eukaryota</taxon>
        <taxon>Fungi</taxon>
        <taxon>Dikarya</taxon>
        <taxon>Ascomycota</taxon>
        <taxon>Pezizomycotina</taxon>
        <taxon>Eurotiomycetes</taxon>
        <taxon>Eurotiomycetidae</taxon>
        <taxon>Eurotiales</taxon>
        <taxon>Aspergillaceae</taxon>
        <taxon>Aspergillus</taxon>
        <taxon>Aspergillus subgen. Nidulantes</taxon>
    </lineage>
</organism>